<protein>
    <submittedName>
        <fullName evidence="1">Uncharacterized protein</fullName>
    </submittedName>
</protein>
<evidence type="ECO:0000313" key="2">
    <source>
        <dbReference type="Proteomes" id="UP000724874"/>
    </source>
</evidence>
<proteinExistence type="predicted"/>
<evidence type="ECO:0000313" key="1">
    <source>
        <dbReference type="EMBL" id="KAF8882362.1"/>
    </source>
</evidence>
<dbReference type="EMBL" id="JADNYJ010000123">
    <property type="protein sequence ID" value="KAF8882362.1"/>
    <property type="molecule type" value="Genomic_DNA"/>
</dbReference>
<sequence length="182" mass="20496">MTFISIPTILAATTYNEFLIDHDATVQLQSRGIKNNYVSTLADVLRTHQLENDLKIHLLHHHFLLQEVEVMIHTEIICPSVNIKDGGLPTFSVNIAKAMKCPKAANYHLHPIMWYCAGNNELIPYEYAIASESLSQQRVAMRISSEKLSAFAKEFSVLVWEGGLQNLILLKDTSGKHVLALR</sequence>
<dbReference type="AlphaFoldDB" id="A0A9P5NF20"/>
<reference evidence="1" key="1">
    <citation type="submission" date="2020-11" db="EMBL/GenBank/DDBJ databases">
        <authorList>
            <consortium name="DOE Joint Genome Institute"/>
            <person name="Ahrendt S."/>
            <person name="Riley R."/>
            <person name="Andreopoulos W."/>
            <person name="LaButti K."/>
            <person name="Pangilinan J."/>
            <person name="Ruiz-duenas F.J."/>
            <person name="Barrasa J.M."/>
            <person name="Sanchez-Garcia M."/>
            <person name="Camarero S."/>
            <person name="Miyauchi S."/>
            <person name="Serrano A."/>
            <person name="Linde D."/>
            <person name="Babiker R."/>
            <person name="Drula E."/>
            <person name="Ayuso-Fernandez I."/>
            <person name="Pacheco R."/>
            <person name="Padilla G."/>
            <person name="Ferreira P."/>
            <person name="Barriuso J."/>
            <person name="Kellner H."/>
            <person name="Castanera R."/>
            <person name="Alfaro M."/>
            <person name="Ramirez L."/>
            <person name="Pisabarro A.G."/>
            <person name="Kuo A."/>
            <person name="Tritt A."/>
            <person name="Lipzen A."/>
            <person name="He G."/>
            <person name="Yan M."/>
            <person name="Ng V."/>
            <person name="Cullen D."/>
            <person name="Martin F."/>
            <person name="Rosso M.-N."/>
            <person name="Henrissat B."/>
            <person name="Hibbett D."/>
            <person name="Martinez A.T."/>
            <person name="Grigoriev I.V."/>
        </authorList>
    </citation>
    <scope>NUCLEOTIDE SEQUENCE</scope>
    <source>
        <strain evidence="1">AH 44721</strain>
    </source>
</reference>
<keyword evidence="2" id="KW-1185">Reference proteome</keyword>
<name>A0A9P5NF20_GYMJU</name>
<gene>
    <name evidence="1" type="ORF">CPB84DRAFT_1750906</name>
</gene>
<comment type="caution">
    <text evidence="1">The sequence shown here is derived from an EMBL/GenBank/DDBJ whole genome shotgun (WGS) entry which is preliminary data.</text>
</comment>
<organism evidence="1 2">
    <name type="scientific">Gymnopilus junonius</name>
    <name type="common">Spectacular rustgill mushroom</name>
    <name type="synonym">Gymnopilus spectabilis subsp. junonius</name>
    <dbReference type="NCBI Taxonomy" id="109634"/>
    <lineage>
        <taxon>Eukaryota</taxon>
        <taxon>Fungi</taxon>
        <taxon>Dikarya</taxon>
        <taxon>Basidiomycota</taxon>
        <taxon>Agaricomycotina</taxon>
        <taxon>Agaricomycetes</taxon>
        <taxon>Agaricomycetidae</taxon>
        <taxon>Agaricales</taxon>
        <taxon>Agaricineae</taxon>
        <taxon>Hymenogastraceae</taxon>
        <taxon>Gymnopilus</taxon>
    </lineage>
</organism>
<dbReference type="Proteomes" id="UP000724874">
    <property type="component" value="Unassembled WGS sequence"/>
</dbReference>
<accession>A0A9P5NF20</accession>
<dbReference type="OrthoDB" id="2322999at2759"/>